<feature type="non-terminal residue" evidence="2">
    <location>
        <position position="1"/>
    </location>
</feature>
<dbReference type="AlphaFoldDB" id="A0A9P6JJV7"/>
<dbReference type="OrthoDB" id="440325at2759"/>
<dbReference type="Proteomes" id="UP000749646">
    <property type="component" value="Unassembled WGS sequence"/>
</dbReference>
<evidence type="ECO:0008006" key="4">
    <source>
        <dbReference type="Google" id="ProtNLM"/>
    </source>
</evidence>
<dbReference type="PANTHER" id="PTHR43570:SF16">
    <property type="entry name" value="ALDEHYDE DEHYDROGENASE TYPE III, ISOFORM Q"/>
    <property type="match status" value="1"/>
</dbReference>
<dbReference type="Gene3D" id="3.40.309.10">
    <property type="entry name" value="Aldehyde Dehydrogenase, Chain A, domain 2"/>
    <property type="match status" value="1"/>
</dbReference>
<comment type="caution">
    <text evidence="2">The sequence shown here is derived from an EMBL/GenBank/DDBJ whole genome shotgun (WGS) entry which is preliminary data.</text>
</comment>
<dbReference type="InterPro" id="IPR016163">
    <property type="entry name" value="Ald_DH_C"/>
</dbReference>
<reference evidence="2" key="1">
    <citation type="journal article" date="2020" name="Fungal Divers.">
        <title>Resolving the Mortierellaceae phylogeny through synthesis of multi-gene phylogenetics and phylogenomics.</title>
        <authorList>
            <person name="Vandepol N."/>
            <person name="Liber J."/>
            <person name="Desiro A."/>
            <person name="Na H."/>
            <person name="Kennedy M."/>
            <person name="Barry K."/>
            <person name="Grigoriev I.V."/>
            <person name="Miller A.N."/>
            <person name="O'Donnell K."/>
            <person name="Stajich J.E."/>
            <person name="Bonito G."/>
        </authorList>
    </citation>
    <scope>NUCLEOTIDE SEQUENCE</scope>
    <source>
        <strain evidence="2">MES-2147</strain>
    </source>
</reference>
<dbReference type="GO" id="GO:0006081">
    <property type="term" value="P:aldehyde metabolic process"/>
    <property type="evidence" value="ECO:0007669"/>
    <property type="project" value="InterPro"/>
</dbReference>
<evidence type="ECO:0000313" key="3">
    <source>
        <dbReference type="Proteomes" id="UP000749646"/>
    </source>
</evidence>
<dbReference type="SUPFAM" id="SSF53720">
    <property type="entry name" value="ALDH-like"/>
    <property type="match status" value="1"/>
</dbReference>
<organism evidence="2 3">
    <name type="scientific">Modicella reniformis</name>
    <dbReference type="NCBI Taxonomy" id="1440133"/>
    <lineage>
        <taxon>Eukaryota</taxon>
        <taxon>Fungi</taxon>
        <taxon>Fungi incertae sedis</taxon>
        <taxon>Mucoromycota</taxon>
        <taxon>Mortierellomycotina</taxon>
        <taxon>Mortierellomycetes</taxon>
        <taxon>Mortierellales</taxon>
        <taxon>Mortierellaceae</taxon>
        <taxon>Modicella</taxon>
    </lineage>
</organism>
<dbReference type="EMBL" id="JAAAHW010005120">
    <property type="protein sequence ID" value="KAF9969828.1"/>
    <property type="molecule type" value="Genomic_DNA"/>
</dbReference>
<proteinExistence type="predicted"/>
<feature type="non-terminal residue" evidence="2">
    <location>
        <position position="83"/>
    </location>
</feature>
<dbReference type="PANTHER" id="PTHR43570">
    <property type="entry name" value="ALDEHYDE DEHYDROGENASE"/>
    <property type="match status" value="1"/>
</dbReference>
<dbReference type="GO" id="GO:0004029">
    <property type="term" value="F:aldehyde dehydrogenase (NAD+) activity"/>
    <property type="evidence" value="ECO:0007669"/>
    <property type="project" value="TreeGrafter"/>
</dbReference>
<dbReference type="InterPro" id="IPR012394">
    <property type="entry name" value="Aldehyde_DH_NAD(P)"/>
</dbReference>
<gene>
    <name evidence="2" type="ORF">BGZ65_011593</name>
</gene>
<dbReference type="GO" id="GO:0005737">
    <property type="term" value="C:cytoplasm"/>
    <property type="evidence" value="ECO:0007669"/>
    <property type="project" value="TreeGrafter"/>
</dbReference>
<keyword evidence="3" id="KW-1185">Reference proteome</keyword>
<evidence type="ECO:0000256" key="1">
    <source>
        <dbReference type="ARBA" id="ARBA00023002"/>
    </source>
</evidence>
<dbReference type="InterPro" id="IPR016161">
    <property type="entry name" value="Ald_DH/histidinol_DH"/>
</dbReference>
<keyword evidence="1" id="KW-0560">Oxidoreductase</keyword>
<name>A0A9P6JJV7_9FUNG</name>
<accession>A0A9P6JJV7</accession>
<protein>
    <recommendedName>
        <fullName evidence="4">Aldehyde dehydrogenase</fullName>
    </recommendedName>
</protein>
<sequence length="83" mass="9599">SCIAPDYLIVERGIEDRLIEQIKKSVQDFYGASVQTSYPYVRIVDKNHFQRLKRVFDNTKVEIVFGGETLEDDLYIASTLILN</sequence>
<evidence type="ECO:0000313" key="2">
    <source>
        <dbReference type="EMBL" id="KAF9969828.1"/>
    </source>
</evidence>